<evidence type="ECO:0000256" key="7">
    <source>
        <dbReference type="ARBA" id="ARBA00023242"/>
    </source>
</evidence>
<feature type="compositionally biased region" description="Polar residues" evidence="8">
    <location>
        <begin position="7"/>
        <end position="44"/>
    </location>
</feature>
<evidence type="ECO:0000256" key="8">
    <source>
        <dbReference type="SAM" id="MobiDB-lite"/>
    </source>
</evidence>
<protein>
    <recommendedName>
        <fullName evidence="10">Chromatin modification-related protein EAF6</fullName>
    </recommendedName>
</protein>
<keyword evidence="3" id="KW-0156">Chromatin regulator</keyword>
<evidence type="ECO:0000256" key="5">
    <source>
        <dbReference type="ARBA" id="ARBA00023054"/>
    </source>
</evidence>
<dbReference type="GO" id="GO:0000123">
    <property type="term" value="C:histone acetyltransferase complex"/>
    <property type="evidence" value="ECO:0007669"/>
    <property type="project" value="InterPro"/>
</dbReference>
<dbReference type="Pfam" id="PF09340">
    <property type="entry name" value="NuA4"/>
    <property type="match status" value="1"/>
</dbReference>
<organism evidence="9">
    <name type="scientific">Tetraselmis sp. GSL018</name>
    <dbReference type="NCBI Taxonomy" id="582737"/>
    <lineage>
        <taxon>Eukaryota</taxon>
        <taxon>Viridiplantae</taxon>
        <taxon>Chlorophyta</taxon>
        <taxon>core chlorophytes</taxon>
        <taxon>Chlorodendrophyceae</taxon>
        <taxon>Chlorodendrales</taxon>
        <taxon>Chlorodendraceae</taxon>
        <taxon>Tetraselmis</taxon>
    </lineage>
</organism>
<keyword evidence="4" id="KW-0805">Transcription regulation</keyword>
<dbReference type="EMBL" id="GBEZ01006180">
    <property type="protein sequence ID" value="JAC79199.1"/>
    <property type="molecule type" value="Transcribed_RNA"/>
</dbReference>
<accession>A0A061S866</accession>
<dbReference type="GO" id="GO:0005634">
    <property type="term" value="C:nucleus"/>
    <property type="evidence" value="ECO:0007669"/>
    <property type="project" value="UniProtKB-SubCell"/>
</dbReference>
<feature type="region of interest" description="Disordered" evidence="8">
    <location>
        <begin position="1"/>
        <end position="49"/>
    </location>
</feature>
<evidence type="ECO:0008006" key="10">
    <source>
        <dbReference type="Google" id="ProtNLM"/>
    </source>
</evidence>
<sequence length="116" mass="12691">MKENAQYYDTPSRPVTSEGISETAPQGTTSSRSQVSGAPQTSQEWDTKKKQLLKELENVEKQIYDLETTFLENSTGIGQALRAGHPLSITNPHPRKTAVKPGDRVFSTSSVTGSRP</sequence>
<comment type="subcellular location">
    <subcellularLocation>
        <location evidence="1">Nucleus</location>
    </subcellularLocation>
</comment>
<name>A0A061S866_9CHLO</name>
<dbReference type="InterPro" id="IPR015418">
    <property type="entry name" value="Eaf6"/>
</dbReference>
<reference evidence="9" key="1">
    <citation type="submission" date="2014-05" db="EMBL/GenBank/DDBJ databases">
        <title>The transcriptome of the halophilic microalga Tetraselmis sp. GSL018 isolated from the Great Salt Lake, Utah.</title>
        <authorList>
            <person name="Jinkerson R.E."/>
            <person name="D'Adamo S."/>
            <person name="Posewitz M.C."/>
        </authorList>
    </citation>
    <scope>NUCLEOTIDE SEQUENCE</scope>
    <source>
        <strain evidence="9">GSL018</strain>
    </source>
</reference>
<keyword evidence="7" id="KW-0539">Nucleus</keyword>
<evidence type="ECO:0000313" key="9">
    <source>
        <dbReference type="EMBL" id="JAC79199.1"/>
    </source>
</evidence>
<evidence type="ECO:0000256" key="2">
    <source>
        <dbReference type="ARBA" id="ARBA00010916"/>
    </source>
</evidence>
<evidence type="ECO:0000256" key="6">
    <source>
        <dbReference type="ARBA" id="ARBA00023163"/>
    </source>
</evidence>
<feature type="compositionally biased region" description="Polar residues" evidence="8">
    <location>
        <begin position="106"/>
        <end position="116"/>
    </location>
</feature>
<keyword evidence="6" id="KW-0804">Transcription</keyword>
<gene>
    <name evidence="9" type="ORF">TSPGSL018_13298</name>
</gene>
<evidence type="ECO:0000256" key="4">
    <source>
        <dbReference type="ARBA" id="ARBA00023015"/>
    </source>
</evidence>
<feature type="region of interest" description="Disordered" evidence="8">
    <location>
        <begin position="83"/>
        <end position="116"/>
    </location>
</feature>
<evidence type="ECO:0000256" key="1">
    <source>
        <dbReference type="ARBA" id="ARBA00004123"/>
    </source>
</evidence>
<proteinExistence type="inferred from homology"/>
<dbReference type="GO" id="GO:0006325">
    <property type="term" value="P:chromatin organization"/>
    <property type="evidence" value="ECO:0007669"/>
    <property type="project" value="UniProtKB-KW"/>
</dbReference>
<keyword evidence="5" id="KW-0175">Coiled coil</keyword>
<evidence type="ECO:0000256" key="3">
    <source>
        <dbReference type="ARBA" id="ARBA00022853"/>
    </source>
</evidence>
<dbReference type="AlphaFoldDB" id="A0A061S866"/>
<dbReference type="PANTHER" id="PTHR13476">
    <property type="entry name" value="CHROMATIN MODIFICATION-RELATED PROTEIN MEAF6"/>
    <property type="match status" value="1"/>
</dbReference>
<comment type="similarity">
    <text evidence="2">Belongs to the EAF6 family.</text>
</comment>